<evidence type="ECO:0000313" key="2">
    <source>
        <dbReference type="Proteomes" id="UP000314294"/>
    </source>
</evidence>
<evidence type="ECO:0000313" key="1">
    <source>
        <dbReference type="EMBL" id="TNN48860.1"/>
    </source>
</evidence>
<dbReference type="AlphaFoldDB" id="A0A4Z2G6V9"/>
<gene>
    <name evidence="1" type="ORF">EYF80_040936</name>
</gene>
<dbReference type="Proteomes" id="UP000314294">
    <property type="component" value="Unassembled WGS sequence"/>
</dbReference>
<sequence>MLSSPLWHTLFSIRVSQSQNSLFLSLKMVQALRRVLRLLQHRVQLVQCRRDAADRVLTLSPLLLKQQQRERSEFNQYRYDCHLNSGADQSSPPLQQGGGAFPGLLQGLKLRLHLALTLRPSHAFT</sequence>
<name>A0A4Z2G6V9_9TELE</name>
<keyword evidence="2" id="KW-1185">Reference proteome</keyword>
<dbReference type="EMBL" id="SRLO01000679">
    <property type="protein sequence ID" value="TNN48860.1"/>
    <property type="molecule type" value="Genomic_DNA"/>
</dbReference>
<organism evidence="1 2">
    <name type="scientific">Liparis tanakae</name>
    <name type="common">Tanaka's snailfish</name>
    <dbReference type="NCBI Taxonomy" id="230148"/>
    <lineage>
        <taxon>Eukaryota</taxon>
        <taxon>Metazoa</taxon>
        <taxon>Chordata</taxon>
        <taxon>Craniata</taxon>
        <taxon>Vertebrata</taxon>
        <taxon>Euteleostomi</taxon>
        <taxon>Actinopterygii</taxon>
        <taxon>Neopterygii</taxon>
        <taxon>Teleostei</taxon>
        <taxon>Neoteleostei</taxon>
        <taxon>Acanthomorphata</taxon>
        <taxon>Eupercaria</taxon>
        <taxon>Perciformes</taxon>
        <taxon>Cottioidei</taxon>
        <taxon>Cottales</taxon>
        <taxon>Liparidae</taxon>
        <taxon>Liparis</taxon>
    </lineage>
</organism>
<comment type="caution">
    <text evidence="1">The sequence shown here is derived from an EMBL/GenBank/DDBJ whole genome shotgun (WGS) entry which is preliminary data.</text>
</comment>
<accession>A0A4Z2G6V9</accession>
<proteinExistence type="predicted"/>
<protein>
    <submittedName>
        <fullName evidence="1">Uncharacterized protein</fullName>
    </submittedName>
</protein>
<reference evidence="1 2" key="1">
    <citation type="submission" date="2019-03" db="EMBL/GenBank/DDBJ databases">
        <title>First draft genome of Liparis tanakae, snailfish: a comprehensive survey of snailfish specific genes.</title>
        <authorList>
            <person name="Kim W."/>
            <person name="Song I."/>
            <person name="Jeong J.-H."/>
            <person name="Kim D."/>
            <person name="Kim S."/>
            <person name="Ryu S."/>
            <person name="Song J.Y."/>
            <person name="Lee S.K."/>
        </authorList>
    </citation>
    <scope>NUCLEOTIDE SEQUENCE [LARGE SCALE GENOMIC DNA]</scope>
    <source>
        <tissue evidence="1">Muscle</tissue>
    </source>
</reference>